<feature type="transmembrane region" description="Helical" evidence="1">
    <location>
        <begin position="164"/>
        <end position="182"/>
    </location>
</feature>
<evidence type="ECO:0000313" key="2">
    <source>
        <dbReference type="EMBL" id="KAA8710049.1"/>
    </source>
</evidence>
<organism evidence="2 3">
    <name type="scientific">Helicobacter canis</name>
    <dbReference type="NCBI Taxonomy" id="29419"/>
    <lineage>
        <taxon>Bacteria</taxon>
        <taxon>Pseudomonadati</taxon>
        <taxon>Campylobacterota</taxon>
        <taxon>Epsilonproteobacteria</taxon>
        <taxon>Campylobacterales</taxon>
        <taxon>Helicobacteraceae</taxon>
        <taxon>Helicobacter</taxon>
    </lineage>
</organism>
<dbReference type="AlphaFoldDB" id="A0A5M9QPQ1"/>
<sequence length="583" mass="65278">MTTRQINGGGGNNAHLSYTPSNSNASHNPAPYPRWFYAIFGLFILLYASFIIADSAFPMLNGDSISFYQQLLESKSAWHGLDTDMKRFFPFAGWNLALIAQFSTSPYAFMLGNACVLVVFSLCFIYLARMSGARAWWSLVMLVCIVLSAGYTKLLVEIVFPETTQTMFMLLFLCCCFGVYRLDAKAESSADSKCSWKILGLGALALVFGNAVIYLKEVSFIIVSGFGFLHVALSYLAQKRRANSLEKRPLSKRIIIFDSLLMLSGVVFLLVYALATHGAQNNYASAVEVFSPLRTIIVLFLSAPFLSLALPVIMVLRVRSLLSGEAEVNVFWDSLALIALGYMGAFLVLGMGSFHYFMPANILAALYLLFFLANHNFTRLEKLARNLVLAFTGFILCTSSVPLGIHYLTLNKAQNRNINDTMSFLADYIRDHTHTRIYFEGFGRGRDLYYGSWSYGAFFNILPSVYGVHNFDIASKEPNGKNFTLDLKSPLSFFNSKEVRTPDSSDLLIITALSDVGVLDSRIAELESSHELLFKTSNHPYFPQYTLMSIGAKLLQDWHISHPLSNYGNPYRLPAQSYVFRIR</sequence>
<feature type="transmembrane region" description="Helical" evidence="1">
    <location>
        <begin position="219"/>
        <end position="236"/>
    </location>
</feature>
<feature type="transmembrane region" description="Helical" evidence="1">
    <location>
        <begin position="295"/>
        <end position="318"/>
    </location>
</feature>
<evidence type="ECO:0000313" key="3">
    <source>
        <dbReference type="Proteomes" id="UP000323707"/>
    </source>
</evidence>
<feature type="transmembrane region" description="Helical" evidence="1">
    <location>
        <begin position="194"/>
        <end position="213"/>
    </location>
</feature>
<protein>
    <recommendedName>
        <fullName evidence="4">Glycosyltransferase RgtA/B/C/D-like domain-containing protein</fullName>
    </recommendedName>
</protein>
<keyword evidence="1" id="KW-0472">Membrane</keyword>
<feature type="transmembrane region" description="Helical" evidence="1">
    <location>
        <begin position="330"/>
        <end position="350"/>
    </location>
</feature>
<feature type="transmembrane region" description="Helical" evidence="1">
    <location>
        <begin position="356"/>
        <end position="375"/>
    </location>
</feature>
<feature type="transmembrane region" description="Helical" evidence="1">
    <location>
        <begin position="387"/>
        <end position="408"/>
    </location>
</feature>
<evidence type="ECO:0008006" key="4">
    <source>
        <dbReference type="Google" id="ProtNLM"/>
    </source>
</evidence>
<feature type="transmembrane region" description="Helical" evidence="1">
    <location>
        <begin position="107"/>
        <end position="128"/>
    </location>
</feature>
<comment type="caution">
    <text evidence="2">The sequence shown here is derived from an EMBL/GenBank/DDBJ whole genome shotgun (WGS) entry which is preliminary data.</text>
</comment>
<reference evidence="2 3" key="1">
    <citation type="submission" date="2019-09" db="EMBL/GenBank/DDBJ databases">
        <title>Draft genome sequence of various Type strains from the CCUG.</title>
        <authorList>
            <person name="Pineiro-Iglesias B."/>
            <person name="Tunovic T."/>
            <person name="Unosson C."/>
            <person name="Inganas E."/>
            <person name="Ohlen M."/>
            <person name="Cardew S."/>
            <person name="Jensie-Markopoulos S."/>
            <person name="Salva-Serra F."/>
            <person name="Jaen-Luchoro D."/>
            <person name="Karlsson R."/>
            <person name="Svensson-Stadler L."/>
            <person name="Chun J."/>
            <person name="Moore E."/>
        </authorList>
    </citation>
    <scope>NUCLEOTIDE SEQUENCE [LARGE SCALE GENOMIC DNA]</scope>
    <source>
        <strain evidence="2 3">CCUG 32756T</strain>
    </source>
</reference>
<name>A0A5M9QPQ1_9HELI</name>
<feature type="transmembrane region" description="Helical" evidence="1">
    <location>
        <begin position="135"/>
        <end position="152"/>
    </location>
</feature>
<evidence type="ECO:0000256" key="1">
    <source>
        <dbReference type="SAM" id="Phobius"/>
    </source>
</evidence>
<proteinExistence type="predicted"/>
<feature type="transmembrane region" description="Helical" evidence="1">
    <location>
        <begin position="256"/>
        <end position="275"/>
    </location>
</feature>
<dbReference type="EMBL" id="VXKE01000010">
    <property type="protein sequence ID" value="KAA8710049.1"/>
    <property type="molecule type" value="Genomic_DNA"/>
</dbReference>
<gene>
    <name evidence="2" type="ORF">F4V45_03505</name>
</gene>
<dbReference type="RefSeq" id="WP_150337086.1">
    <property type="nucleotide sequence ID" value="NZ_VXKE01000010.1"/>
</dbReference>
<keyword evidence="1" id="KW-0812">Transmembrane</keyword>
<accession>A0A5M9QPQ1</accession>
<feature type="transmembrane region" description="Helical" evidence="1">
    <location>
        <begin position="35"/>
        <end position="53"/>
    </location>
</feature>
<dbReference type="Proteomes" id="UP000323707">
    <property type="component" value="Unassembled WGS sequence"/>
</dbReference>
<keyword evidence="1" id="KW-1133">Transmembrane helix</keyword>